<dbReference type="Proteomes" id="UP000262954">
    <property type="component" value="Unassembled WGS sequence"/>
</dbReference>
<evidence type="ECO:0000313" key="2">
    <source>
        <dbReference type="Proteomes" id="UP000262954"/>
    </source>
</evidence>
<dbReference type="RefSeq" id="WP_009318939.1">
    <property type="nucleotide sequence ID" value="NZ_AP028032.1"/>
</dbReference>
<dbReference type="GeneID" id="92929441"/>
<sequence>MKSFEINYRGVTTTISAKNEESIVILINDSKEQAFIYAGSTDRDKKRRKVWFSNEPIKPDDVVDIKVIESDGMTESAIMTDIANIKSPISKLESFYKLEALLKKRGLL</sequence>
<reference evidence="1 2" key="1">
    <citation type="journal article" date="2018" name="Nat. Biotechnol.">
        <title>A standardized bacterial taxonomy based on genome phylogeny substantially revises the tree of life.</title>
        <authorList>
            <person name="Parks D.H."/>
            <person name="Chuvochina M."/>
            <person name="Waite D.W."/>
            <person name="Rinke C."/>
            <person name="Skarshewski A."/>
            <person name="Chaumeil P.A."/>
            <person name="Hugenholtz P."/>
        </authorList>
    </citation>
    <scope>NUCLEOTIDE SEQUENCE [LARGE SCALE GENOMIC DNA]</scope>
    <source>
        <strain evidence="1">UBA11482</strain>
    </source>
</reference>
<organism evidence="1 2">
    <name type="scientific">Coprobacter fastidiosus</name>
    <dbReference type="NCBI Taxonomy" id="1099853"/>
    <lineage>
        <taxon>Bacteria</taxon>
        <taxon>Pseudomonadati</taxon>
        <taxon>Bacteroidota</taxon>
        <taxon>Bacteroidia</taxon>
        <taxon>Bacteroidales</taxon>
        <taxon>Barnesiellaceae</taxon>
        <taxon>Coprobacter</taxon>
    </lineage>
</organism>
<accession>A0A354M612</accession>
<comment type="caution">
    <text evidence="1">The sequence shown here is derived from an EMBL/GenBank/DDBJ whole genome shotgun (WGS) entry which is preliminary data.</text>
</comment>
<name>A0A354M612_9BACT</name>
<protein>
    <submittedName>
        <fullName evidence="1">Uncharacterized protein</fullName>
    </submittedName>
</protein>
<dbReference type="AlphaFoldDB" id="A0A354M612"/>
<proteinExistence type="predicted"/>
<gene>
    <name evidence="1" type="ORF">DDY73_13220</name>
</gene>
<evidence type="ECO:0000313" key="1">
    <source>
        <dbReference type="EMBL" id="HBJ09951.1"/>
    </source>
</evidence>
<dbReference type="EMBL" id="DNWC01000166">
    <property type="protein sequence ID" value="HBJ09951.1"/>
    <property type="molecule type" value="Genomic_DNA"/>
</dbReference>